<dbReference type="OrthoDB" id="7393307at2"/>
<dbReference type="Proteomes" id="UP000248916">
    <property type="component" value="Unassembled WGS sequence"/>
</dbReference>
<dbReference type="AlphaFoldDB" id="A0A2W7N2I5"/>
<name>A0A2W7N2I5_9RHOB</name>
<evidence type="ECO:0000313" key="2">
    <source>
        <dbReference type="Proteomes" id="UP000248916"/>
    </source>
</evidence>
<sequence length="90" mass="10017">MRPKPVLIRIPRVFLDDHAERDLPTPAIQRVERYHYRIRADDPALPELVSDAAHYAGGGIDTRAFPHLFGLVASARATLAAIRTSQETST</sequence>
<reference evidence="1 2" key="1">
    <citation type="submission" date="2018-06" db="EMBL/GenBank/DDBJ databases">
        <title>Genomic Encyclopedia of Archaeal and Bacterial Type Strains, Phase II (KMG-II): from individual species to whole genera.</title>
        <authorList>
            <person name="Goeker M."/>
        </authorList>
    </citation>
    <scope>NUCLEOTIDE SEQUENCE [LARGE SCALE GENOMIC DNA]</scope>
    <source>
        <strain evidence="1 2">DSM 22009</strain>
    </source>
</reference>
<comment type="caution">
    <text evidence="1">The sequence shown here is derived from an EMBL/GenBank/DDBJ whole genome shotgun (WGS) entry which is preliminary data.</text>
</comment>
<dbReference type="EMBL" id="QKZL01000015">
    <property type="protein sequence ID" value="PZX14241.1"/>
    <property type="molecule type" value="Genomic_DNA"/>
</dbReference>
<organism evidence="1 2">
    <name type="scientific">Palleronia aestuarii</name>
    <dbReference type="NCBI Taxonomy" id="568105"/>
    <lineage>
        <taxon>Bacteria</taxon>
        <taxon>Pseudomonadati</taxon>
        <taxon>Pseudomonadota</taxon>
        <taxon>Alphaproteobacteria</taxon>
        <taxon>Rhodobacterales</taxon>
        <taxon>Roseobacteraceae</taxon>
        <taxon>Palleronia</taxon>
    </lineage>
</organism>
<dbReference type="RefSeq" id="WP_111538124.1">
    <property type="nucleotide sequence ID" value="NZ_QKZL01000015.1"/>
</dbReference>
<keyword evidence="2" id="KW-1185">Reference proteome</keyword>
<evidence type="ECO:0000313" key="1">
    <source>
        <dbReference type="EMBL" id="PZX14241.1"/>
    </source>
</evidence>
<protein>
    <submittedName>
        <fullName evidence="1">Uncharacterized protein</fullName>
    </submittedName>
</protein>
<proteinExistence type="predicted"/>
<gene>
    <name evidence="1" type="ORF">LX81_03040</name>
</gene>
<accession>A0A2W7N2I5</accession>